<sequence length="172" mass="20027">MIKIFLTLTVFFFCITPVAFAQKSKNKVYQTFMAADSVVIVSHTLTYTPIQNDGDYSPRLIENGRLNEKIIKQRLKLDKKDIDLLASTLIMSLKLGETFERGMCFMPHHGILIYKQNKCSFFDICFDCKHFVTSADIKLSDNLRIITWQKLKAFFKSRKLDYQIPMIHGKEE</sequence>
<comment type="caution">
    <text evidence="2">The sequence shown here is derived from an EMBL/GenBank/DDBJ whole genome shotgun (WGS) entry which is preliminary data.</text>
</comment>
<evidence type="ECO:0000313" key="3">
    <source>
        <dbReference type="Proteomes" id="UP000031246"/>
    </source>
</evidence>
<dbReference type="OrthoDB" id="678319at2"/>
<keyword evidence="3" id="KW-1185">Reference proteome</keyword>
<organism evidence="2 3">
    <name type="scientific">Pedobacter kyungheensis</name>
    <dbReference type="NCBI Taxonomy" id="1069985"/>
    <lineage>
        <taxon>Bacteria</taxon>
        <taxon>Pseudomonadati</taxon>
        <taxon>Bacteroidota</taxon>
        <taxon>Sphingobacteriia</taxon>
        <taxon>Sphingobacteriales</taxon>
        <taxon>Sphingobacteriaceae</taxon>
        <taxon>Pedobacter</taxon>
    </lineage>
</organism>
<gene>
    <name evidence="2" type="ORF">OC25_05535</name>
</gene>
<accession>A0A0C1FQU4</accession>
<name>A0A0C1FQU4_9SPHI</name>
<dbReference type="AlphaFoldDB" id="A0A0C1FQU4"/>
<dbReference type="RefSeq" id="WP_039472686.1">
    <property type="nucleotide sequence ID" value="NZ_JSYN01000005.1"/>
</dbReference>
<feature type="chain" id="PRO_5002131992" evidence="1">
    <location>
        <begin position="22"/>
        <end position="172"/>
    </location>
</feature>
<proteinExistence type="predicted"/>
<keyword evidence="1" id="KW-0732">Signal</keyword>
<dbReference type="Proteomes" id="UP000031246">
    <property type="component" value="Unassembled WGS sequence"/>
</dbReference>
<protein>
    <submittedName>
        <fullName evidence="2">Uncharacterized protein</fullName>
    </submittedName>
</protein>
<evidence type="ECO:0000256" key="1">
    <source>
        <dbReference type="SAM" id="SignalP"/>
    </source>
</evidence>
<dbReference type="EMBL" id="JSYN01000005">
    <property type="protein sequence ID" value="KIA95317.1"/>
    <property type="molecule type" value="Genomic_DNA"/>
</dbReference>
<feature type="signal peptide" evidence="1">
    <location>
        <begin position="1"/>
        <end position="21"/>
    </location>
</feature>
<evidence type="ECO:0000313" key="2">
    <source>
        <dbReference type="EMBL" id="KIA95317.1"/>
    </source>
</evidence>
<reference evidence="2 3" key="1">
    <citation type="submission" date="2014-10" db="EMBL/GenBank/DDBJ databases">
        <title>Pedobacter Kyungheensis.</title>
        <authorList>
            <person name="Anderson B.M."/>
            <person name="Newman J.D."/>
        </authorList>
    </citation>
    <scope>NUCLEOTIDE SEQUENCE [LARGE SCALE GENOMIC DNA]</scope>
    <source>
        <strain evidence="2 3">KACC 16221</strain>
    </source>
</reference>